<name>A0A6P4YR18_BRABE</name>
<keyword evidence="7 9" id="KW-0503">Monooxygenase</keyword>
<dbReference type="KEGG" id="bbel:109467542"/>
<dbReference type="PROSITE" id="PS00086">
    <property type="entry name" value="CYTOCHROME_P450"/>
    <property type="match status" value="1"/>
</dbReference>
<dbReference type="GO" id="GO:0042359">
    <property type="term" value="P:vitamin D metabolic process"/>
    <property type="evidence" value="ECO:0007669"/>
    <property type="project" value="UniProtKB-ARBA"/>
</dbReference>
<dbReference type="InterPro" id="IPR017972">
    <property type="entry name" value="Cyt_P450_CS"/>
</dbReference>
<dbReference type="AlphaFoldDB" id="A0A6P4YR18"/>
<accession>A0A6P4YR18</accession>
<evidence type="ECO:0000256" key="2">
    <source>
        <dbReference type="ARBA" id="ARBA00010617"/>
    </source>
</evidence>
<dbReference type="Proteomes" id="UP000515135">
    <property type="component" value="Unplaced"/>
</dbReference>
<dbReference type="GO" id="GO:0020037">
    <property type="term" value="F:heme binding"/>
    <property type="evidence" value="ECO:0007669"/>
    <property type="project" value="InterPro"/>
</dbReference>
<protein>
    <submittedName>
        <fullName evidence="12">Cholesterol side-chain cleavage enzyme, mitochondrial-like</fullName>
    </submittedName>
</protein>
<dbReference type="GO" id="GO:0004497">
    <property type="term" value="F:monooxygenase activity"/>
    <property type="evidence" value="ECO:0007669"/>
    <property type="project" value="UniProtKB-KW"/>
</dbReference>
<feature type="compositionally biased region" description="Polar residues" evidence="10">
    <location>
        <begin position="27"/>
        <end position="42"/>
    </location>
</feature>
<evidence type="ECO:0000256" key="4">
    <source>
        <dbReference type="ARBA" id="ARBA00022723"/>
    </source>
</evidence>
<proteinExistence type="inferred from homology"/>
<dbReference type="Gene3D" id="1.10.630.10">
    <property type="entry name" value="Cytochrome P450"/>
    <property type="match status" value="1"/>
</dbReference>
<evidence type="ECO:0000256" key="5">
    <source>
        <dbReference type="ARBA" id="ARBA00023002"/>
    </source>
</evidence>
<evidence type="ECO:0000256" key="7">
    <source>
        <dbReference type="ARBA" id="ARBA00023033"/>
    </source>
</evidence>
<dbReference type="Pfam" id="PF00067">
    <property type="entry name" value="p450"/>
    <property type="match status" value="1"/>
</dbReference>
<dbReference type="OrthoDB" id="3945418at2759"/>
<keyword evidence="6 8" id="KW-0408">Iron</keyword>
<dbReference type="InterPro" id="IPR036396">
    <property type="entry name" value="Cyt_P450_sf"/>
</dbReference>
<feature type="region of interest" description="Disordered" evidence="10">
    <location>
        <begin position="27"/>
        <end position="54"/>
    </location>
</feature>
<evidence type="ECO:0000256" key="10">
    <source>
        <dbReference type="SAM" id="MobiDB-lite"/>
    </source>
</evidence>
<evidence type="ECO:0000256" key="9">
    <source>
        <dbReference type="RuleBase" id="RU000461"/>
    </source>
</evidence>
<feature type="binding site" description="axial binding residue" evidence="8">
    <location>
        <position position="486"/>
    </location>
    <ligand>
        <name>heme</name>
        <dbReference type="ChEBI" id="CHEBI:30413"/>
    </ligand>
    <ligandPart>
        <name>Fe</name>
        <dbReference type="ChEBI" id="CHEBI:18248"/>
    </ligandPart>
</feature>
<gene>
    <name evidence="12" type="primary">LOC109467542</name>
</gene>
<dbReference type="GO" id="GO:0016705">
    <property type="term" value="F:oxidoreductase activity, acting on paired donors, with incorporation or reduction of molecular oxygen"/>
    <property type="evidence" value="ECO:0007669"/>
    <property type="project" value="InterPro"/>
</dbReference>
<reference evidence="12" key="1">
    <citation type="submission" date="2025-08" db="UniProtKB">
        <authorList>
            <consortium name="RefSeq"/>
        </authorList>
    </citation>
    <scope>IDENTIFICATION</scope>
    <source>
        <tissue evidence="12">Gonad</tissue>
    </source>
</reference>
<evidence type="ECO:0000256" key="3">
    <source>
        <dbReference type="ARBA" id="ARBA00022617"/>
    </source>
</evidence>
<dbReference type="GeneID" id="109467542"/>
<keyword evidence="3 8" id="KW-0349">Heme</keyword>
<dbReference type="RefSeq" id="XP_019621122.1">
    <property type="nucleotide sequence ID" value="XM_019765563.1"/>
</dbReference>
<comment type="cofactor">
    <cofactor evidence="1 8">
        <name>heme</name>
        <dbReference type="ChEBI" id="CHEBI:30413"/>
    </cofactor>
</comment>
<evidence type="ECO:0000313" key="11">
    <source>
        <dbReference type="Proteomes" id="UP000515135"/>
    </source>
</evidence>
<dbReference type="PANTHER" id="PTHR24279">
    <property type="entry name" value="CYTOCHROME P450"/>
    <property type="match status" value="1"/>
</dbReference>
<evidence type="ECO:0000256" key="1">
    <source>
        <dbReference type="ARBA" id="ARBA00001971"/>
    </source>
</evidence>
<dbReference type="InterPro" id="IPR050479">
    <property type="entry name" value="CYP11_CYP27_families"/>
</dbReference>
<dbReference type="InterPro" id="IPR001128">
    <property type="entry name" value="Cyt_P450"/>
</dbReference>
<evidence type="ECO:0000256" key="8">
    <source>
        <dbReference type="PIRSR" id="PIRSR602401-1"/>
    </source>
</evidence>
<keyword evidence="4 8" id="KW-0479">Metal-binding</keyword>
<dbReference type="InterPro" id="IPR002401">
    <property type="entry name" value="Cyt_P450_E_grp-I"/>
</dbReference>
<keyword evidence="11" id="KW-1185">Reference proteome</keyword>
<comment type="similarity">
    <text evidence="2 9">Belongs to the cytochrome P450 family.</text>
</comment>
<dbReference type="SUPFAM" id="SSF48264">
    <property type="entry name" value="Cytochrome P450"/>
    <property type="match status" value="1"/>
</dbReference>
<sequence length="538" mass="61614">MFGIFALRQRLLSKGVGGRWLQLHRGATTQGPVRSQTPSHKFSSGPEAASTQQQDAVKPFSALPQPLGGVPSFLRVLVAWWTGGLSEEGRLKTHERIGEAFNAYGPIWRNKIGSFDMVHLCDPEAVRELFKAEGRYPERLDVTPWRLYREDAGKDTAILLSNDKRWHRNRTVVSRPMLRPQNVARFVPTVDDVASDMVRRILSVRAGADGTEVPDLESELFKWALESISAVLFNERMGLLRDNIPQDARDFITSMHNVLTTTNDVMIPDARIQKLLNTRAWRKHQQAWSTVFRIGEKVIDRQLCRAEERQAQSDEDDGHTDFLSIIKNSEKLTKGEIYANTIELMGAAIDTTSTTLLWTLYELSRQPDLQDKLHQEVTKVIGQGKVVTWDHLKDLHLMKAVIKETLRLYPVAFVMTRVVQQDTVLRGYEIPAKTTVMVSIYHMARDPNMYKDPEQFRPERWLRNSEDYVETHPYAYLPFGFGTRSCIGRRVAETNLQVLLAKIIQRFVVKQREPRVVPAVTKTILLPAEKMNICFIER</sequence>
<organism evidence="11 12">
    <name type="scientific">Branchiostoma belcheri</name>
    <name type="common">Amphioxus</name>
    <dbReference type="NCBI Taxonomy" id="7741"/>
    <lineage>
        <taxon>Eukaryota</taxon>
        <taxon>Metazoa</taxon>
        <taxon>Chordata</taxon>
        <taxon>Cephalochordata</taxon>
        <taxon>Leptocardii</taxon>
        <taxon>Amphioxiformes</taxon>
        <taxon>Branchiostomatidae</taxon>
        <taxon>Branchiostoma</taxon>
    </lineage>
</organism>
<dbReference type="PANTHER" id="PTHR24279:SF120">
    <property type="entry name" value="CYTOCHROME P450"/>
    <property type="match status" value="1"/>
</dbReference>
<dbReference type="FunFam" id="1.10.630.10:FF:000006">
    <property type="entry name" value="Cytochrome P450 302a1, mitochondrial"/>
    <property type="match status" value="1"/>
</dbReference>
<dbReference type="PRINTS" id="PR00463">
    <property type="entry name" value="EP450I"/>
</dbReference>
<evidence type="ECO:0000256" key="6">
    <source>
        <dbReference type="ARBA" id="ARBA00023004"/>
    </source>
</evidence>
<dbReference type="GO" id="GO:0005506">
    <property type="term" value="F:iron ion binding"/>
    <property type="evidence" value="ECO:0007669"/>
    <property type="project" value="InterPro"/>
</dbReference>
<keyword evidence="5 9" id="KW-0560">Oxidoreductase</keyword>
<evidence type="ECO:0000313" key="12">
    <source>
        <dbReference type="RefSeq" id="XP_019621122.1"/>
    </source>
</evidence>
<dbReference type="PRINTS" id="PR00385">
    <property type="entry name" value="P450"/>
</dbReference>
<dbReference type="CDD" id="cd11054">
    <property type="entry name" value="CYP24A1-like"/>
    <property type="match status" value="1"/>
</dbReference>